<dbReference type="EMBL" id="KE504249">
    <property type="protein sequence ID" value="EPS93969.1"/>
    <property type="molecule type" value="Genomic_DNA"/>
</dbReference>
<keyword evidence="3" id="KW-1185">Reference proteome</keyword>
<evidence type="ECO:0000256" key="1">
    <source>
        <dbReference type="SAM" id="MobiDB-lite"/>
    </source>
</evidence>
<dbReference type="HOGENOM" id="CLU_1503464_0_0_1"/>
<feature type="region of interest" description="Disordered" evidence="1">
    <location>
        <begin position="1"/>
        <end position="82"/>
    </location>
</feature>
<evidence type="ECO:0000313" key="2">
    <source>
        <dbReference type="EMBL" id="EPS93969.1"/>
    </source>
</evidence>
<organism evidence="2 3">
    <name type="scientific">Fomitopsis schrenkii</name>
    <name type="common">Brown rot fungus</name>
    <dbReference type="NCBI Taxonomy" id="2126942"/>
    <lineage>
        <taxon>Eukaryota</taxon>
        <taxon>Fungi</taxon>
        <taxon>Dikarya</taxon>
        <taxon>Basidiomycota</taxon>
        <taxon>Agaricomycotina</taxon>
        <taxon>Agaricomycetes</taxon>
        <taxon>Polyporales</taxon>
        <taxon>Fomitopsis</taxon>
    </lineage>
</organism>
<dbReference type="InParanoid" id="S8F4T3"/>
<evidence type="ECO:0000313" key="3">
    <source>
        <dbReference type="Proteomes" id="UP000015241"/>
    </source>
</evidence>
<feature type="region of interest" description="Disordered" evidence="1">
    <location>
        <begin position="139"/>
        <end position="179"/>
    </location>
</feature>
<accession>S8F4T3</accession>
<dbReference type="STRING" id="743788.S8F4T3"/>
<feature type="region of interest" description="Disordered" evidence="1">
    <location>
        <begin position="103"/>
        <end position="122"/>
    </location>
</feature>
<reference evidence="2 3" key="1">
    <citation type="journal article" date="2012" name="Science">
        <title>The Paleozoic origin of enzymatic lignin decomposition reconstructed from 31 fungal genomes.</title>
        <authorList>
            <person name="Floudas D."/>
            <person name="Binder M."/>
            <person name="Riley R."/>
            <person name="Barry K."/>
            <person name="Blanchette R.A."/>
            <person name="Henrissat B."/>
            <person name="Martinez A.T."/>
            <person name="Otillar R."/>
            <person name="Spatafora J.W."/>
            <person name="Yadav J.S."/>
            <person name="Aerts A."/>
            <person name="Benoit I."/>
            <person name="Boyd A."/>
            <person name="Carlson A."/>
            <person name="Copeland A."/>
            <person name="Coutinho P.M."/>
            <person name="de Vries R.P."/>
            <person name="Ferreira P."/>
            <person name="Findley K."/>
            <person name="Foster B."/>
            <person name="Gaskell J."/>
            <person name="Glotzer D."/>
            <person name="Gorecki P."/>
            <person name="Heitman J."/>
            <person name="Hesse C."/>
            <person name="Hori C."/>
            <person name="Igarashi K."/>
            <person name="Jurgens J.A."/>
            <person name="Kallen N."/>
            <person name="Kersten P."/>
            <person name="Kohler A."/>
            <person name="Kuees U."/>
            <person name="Kumar T.K.A."/>
            <person name="Kuo A."/>
            <person name="LaButti K."/>
            <person name="Larrondo L.F."/>
            <person name="Lindquist E."/>
            <person name="Ling A."/>
            <person name="Lombard V."/>
            <person name="Lucas S."/>
            <person name="Lundell T."/>
            <person name="Martin R."/>
            <person name="McLaughlin D.J."/>
            <person name="Morgenstern I."/>
            <person name="Morin E."/>
            <person name="Murat C."/>
            <person name="Nagy L.G."/>
            <person name="Nolan M."/>
            <person name="Ohm R.A."/>
            <person name="Patyshakuliyeva A."/>
            <person name="Rokas A."/>
            <person name="Ruiz-Duenas F.J."/>
            <person name="Sabat G."/>
            <person name="Salamov A."/>
            <person name="Samejima M."/>
            <person name="Schmutz J."/>
            <person name="Slot J.C."/>
            <person name="St John F."/>
            <person name="Stenlid J."/>
            <person name="Sun H."/>
            <person name="Sun S."/>
            <person name="Syed K."/>
            <person name="Tsang A."/>
            <person name="Wiebenga A."/>
            <person name="Young D."/>
            <person name="Pisabarro A."/>
            <person name="Eastwood D.C."/>
            <person name="Martin F."/>
            <person name="Cullen D."/>
            <person name="Grigoriev I.V."/>
            <person name="Hibbett D.S."/>
        </authorList>
    </citation>
    <scope>NUCLEOTIDE SEQUENCE</scope>
    <source>
        <strain evidence="3">FP-58527</strain>
    </source>
</reference>
<dbReference type="AlphaFoldDB" id="S8F4T3"/>
<protein>
    <submittedName>
        <fullName evidence="2">Uncharacterized protein</fullName>
    </submittedName>
</protein>
<feature type="compositionally biased region" description="Basic and acidic residues" evidence="1">
    <location>
        <begin position="14"/>
        <end position="32"/>
    </location>
</feature>
<proteinExistence type="predicted"/>
<name>S8F4T3_FOMSC</name>
<dbReference type="Proteomes" id="UP000015241">
    <property type="component" value="Unassembled WGS sequence"/>
</dbReference>
<sequence>MRSSSDAPSIAGRQRGELSTKYTRLDHGERLPARSQNSHGRPRTPNGSLGGQPMSGMPAMRNGSMHGVPTDVEVPEPARNGLSRRAWETGTTSSALAYAAVDSPIPPPSARHDGFASSAGRVSRSGSIQAGCVQIDPEVPSSVYIPRGRNVPEEPAPQSARARDRSPATTTLGFHKRVL</sequence>
<gene>
    <name evidence="2" type="ORF">FOMPIDRAFT_86380</name>
</gene>